<feature type="transmembrane region" description="Helical" evidence="5">
    <location>
        <begin position="70"/>
        <end position="92"/>
    </location>
</feature>
<dbReference type="RefSeq" id="XP_064673145.1">
    <property type="nucleotide sequence ID" value="XM_064813443.1"/>
</dbReference>
<name>A0AAN6TJK3_9PEZI</name>
<dbReference type="AlphaFoldDB" id="A0AAN6TJK3"/>
<keyword evidence="2 5" id="KW-0812">Transmembrane</keyword>
<proteinExistence type="predicted"/>
<evidence type="ECO:0000259" key="6">
    <source>
        <dbReference type="Pfam" id="PF01284"/>
    </source>
</evidence>
<comment type="caution">
    <text evidence="7">The sequence shown here is derived from an EMBL/GenBank/DDBJ whole genome shotgun (WGS) entry which is preliminary data.</text>
</comment>
<reference evidence="7" key="2">
    <citation type="submission" date="2023-05" db="EMBL/GenBank/DDBJ databases">
        <authorList>
            <consortium name="Lawrence Berkeley National Laboratory"/>
            <person name="Steindorff A."/>
            <person name="Hensen N."/>
            <person name="Bonometti L."/>
            <person name="Westerberg I."/>
            <person name="Brannstrom I.O."/>
            <person name="Guillou S."/>
            <person name="Cros-Aarteil S."/>
            <person name="Calhoun S."/>
            <person name="Haridas S."/>
            <person name="Kuo A."/>
            <person name="Mondo S."/>
            <person name="Pangilinan J."/>
            <person name="Riley R."/>
            <person name="Labutti K."/>
            <person name="Andreopoulos B."/>
            <person name="Lipzen A."/>
            <person name="Chen C."/>
            <person name="Yanf M."/>
            <person name="Daum C."/>
            <person name="Ng V."/>
            <person name="Clum A."/>
            <person name="Ohm R."/>
            <person name="Martin F."/>
            <person name="Silar P."/>
            <person name="Natvig D."/>
            <person name="Lalanne C."/>
            <person name="Gautier V."/>
            <person name="Ament-Velasquez S.L."/>
            <person name="Kruys A."/>
            <person name="Hutchinson M.I."/>
            <person name="Powell A.J."/>
            <person name="Barry K."/>
            <person name="Miller A.N."/>
            <person name="Grigoriev I.V."/>
            <person name="Debuchy R."/>
            <person name="Gladieux P."/>
            <person name="Thoren M.H."/>
            <person name="Johannesson H."/>
        </authorList>
    </citation>
    <scope>NUCLEOTIDE SEQUENCE</scope>
    <source>
        <strain evidence="7">CBS 508.74</strain>
    </source>
</reference>
<evidence type="ECO:0000256" key="1">
    <source>
        <dbReference type="ARBA" id="ARBA00004141"/>
    </source>
</evidence>
<comment type="subcellular location">
    <subcellularLocation>
        <location evidence="1">Membrane</location>
        <topology evidence="1">Multi-pass membrane protein</topology>
    </subcellularLocation>
</comment>
<evidence type="ECO:0000256" key="4">
    <source>
        <dbReference type="ARBA" id="ARBA00023136"/>
    </source>
</evidence>
<dbReference type="EMBL" id="MU853334">
    <property type="protein sequence ID" value="KAK4115575.1"/>
    <property type="molecule type" value="Genomic_DNA"/>
</dbReference>
<evidence type="ECO:0000313" key="7">
    <source>
        <dbReference type="EMBL" id="KAK4115575.1"/>
    </source>
</evidence>
<reference evidence="7" key="1">
    <citation type="journal article" date="2023" name="Mol. Phylogenet. Evol.">
        <title>Genome-scale phylogeny and comparative genomics of the fungal order Sordariales.</title>
        <authorList>
            <person name="Hensen N."/>
            <person name="Bonometti L."/>
            <person name="Westerberg I."/>
            <person name="Brannstrom I.O."/>
            <person name="Guillou S."/>
            <person name="Cros-Aarteil S."/>
            <person name="Calhoun S."/>
            <person name="Haridas S."/>
            <person name="Kuo A."/>
            <person name="Mondo S."/>
            <person name="Pangilinan J."/>
            <person name="Riley R."/>
            <person name="LaButti K."/>
            <person name="Andreopoulos B."/>
            <person name="Lipzen A."/>
            <person name="Chen C."/>
            <person name="Yan M."/>
            <person name="Daum C."/>
            <person name="Ng V."/>
            <person name="Clum A."/>
            <person name="Steindorff A."/>
            <person name="Ohm R.A."/>
            <person name="Martin F."/>
            <person name="Silar P."/>
            <person name="Natvig D.O."/>
            <person name="Lalanne C."/>
            <person name="Gautier V."/>
            <person name="Ament-Velasquez S.L."/>
            <person name="Kruys A."/>
            <person name="Hutchinson M.I."/>
            <person name="Powell A.J."/>
            <person name="Barry K."/>
            <person name="Miller A.N."/>
            <person name="Grigoriev I.V."/>
            <person name="Debuchy R."/>
            <person name="Gladieux P."/>
            <person name="Hiltunen Thoren M."/>
            <person name="Johannesson H."/>
        </authorList>
    </citation>
    <scope>NUCLEOTIDE SEQUENCE</scope>
    <source>
        <strain evidence="7">CBS 508.74</strain>
    </source>
</reference>
<keyword evidence="4 5" id="KW-0472">Membrane</keyword>
<feature type="domain" description="MARVEL" evidence="6">
    <location>
        <begin position="4"/>
        <end position="128"/>
    </location>
</feature>
<dbReference type="Pfam" id="PF01284">
    <property type="entry name" value="MARVEL"/>
    <property type="match status" value="1"/>
</dbReference>
<evidence type="ECO:0000313" key="8">
    <source>
        <dbReference type="Proteomes" id="UP001302812"/>
    </source>
</evidence>
<sequence length="156" mass="17030">MMVPIRIIQGLFALVVISLSGFVAHWYDSTMVVSSPSQLNFLIFGGVWSLLSLAYISVIPRFFPKASNSFIAFGVEVSNVLFWFAGFVALAVFLSKLFLCHGPICHSAHADVIFAALSFAIWTASAVLQGMDLFKTGFRQRAPVRAPVPAPMKETA</sequence>
<dbReference type="PANTHER" id="PTHR37451">
    <property type="entry name" value="MARVEL DOMAIN"/>
    <property type="match status" value="1"/>
</dbReference>
<dbReference type="GeneID" id="89937568"/>
<dbReference type="PANTHER" id="PTHR37451:SF5">
    <property type="entry name" value="MARVEL DOMAIN-CONTAINING PROTEIN"/>
    <property type="match status" value="1"/>
</dbReference>
<evidence type="ECO:0000256" key="5">
    <source>
        <dbReference type="SAM" id="Phobius"/>
    </source>
</evidence>
<keyword evidence="8" id="KW-1185">Reference proteome</keyword>
<protein>
    <recommendedName>
        <fullName evidence="6">MARVEL domain-containing protein</fullName>
    </recommendedName>
</protein>
<dbReference type="InterPro" id="IPR008253">
    <property type="entry name" value="Marvel"/>
</dbReference>
<dbReference type="GO" id="GO:0016020">
    <property type="term" value="C:membrane"/>
    <property type="evidence" value="ECO:0007669"/>
    <property type="project" value="UniProtKB-SubCell"/>
</dbReference>
<gene>
    <name evidence="7" type="ORF">N656DRAFT_765907</name>
</gene>
<feature type="transmembrane region" description="Helical" evidence="5">
    <location>
        <begin position="7"/>
        <end position="27"/>
    </location>
</feature>
<accession>A0AAN6TJK3</accession>
<dbReference type="Proteomes" id="UP001302812">
    <property type="component" value="Unassembled WGS sequence"/>
</dbReference>
<evidence type="ECO:0000256" key="3">
    <source>
        <dbReference type="ARBA" id="ARBA00022989"/>
    </source>
</evidence>
<evidence type="ECO:0000256" key="2">
    <source>
        <dbReference type="ARBA" id="ARBA00022692"/>
    </source>
</evidence>
<feature type="transmembrane region" description="Helical" evidence="5">
    <location>
        <begin position="39"/>
        <end position="58"/>
    </location>
</feature>
<feature type="transmembrane region" description="Helical" evidence="5">
    <location>
        <begin position="112"/>
        <end position="131"/>
    </location>
</feature>
<organism evidence="7 8">
    <name type="scientific">Canariomyces notabilis</name>
    <dbReference type="NCBI Taxonomy" id="2074819"/>
    <lineage>
        <taxon>Eukaryota</taxon>
        <taxon>Fungi</taxon>
        <taxon>Dikarya</taxon>
        <taxon>Ascomycota</taxon>
        <taxon>Pezizomycotina</taxon>
        <taxon>Sordariomycetes</taxon>
        <taxon>Sordariomycetidae</taxon>
        <taxon>Sordariales</taxon>
        <taxon>Chaetomiaceae</taxon>
        <taxon>Canariomyces</taxon>
    </lineage>
</organism>
<keyword evidence="3 5" id="KW-1133">Transmembrane helix</keyword>